<dbReference type="Gene3D" id="3.40.1440.10">
    <property type="entry name" value="GIY-YIG endonuclease"/>
    <property type="match status" value="1"/>
</dbReference>
<dbReference type="SMART" id="SM00465">
    <property type="entry name" value="GIYc"/>
    <property type="match status" value="1"/>
</dbReference>
<dbReference type="InterPro" id="IPR000305">
    <property type="entry name" value="GIY-YIG_endonuc"/>
</dbReference>
<dbReference type="PANTHER" id="PTHR34477">
    <property type="entry name" value="UPF0213 PROTEIN YHBQ"/>
    <property type="match status" value="1"/>
</dbReference>
<dbReference type="Pfam" id="PF01541">
    <property type="entry name" value="GIY-YIG"/>
    <property type="match status" value="1"/>
</dbReference>
<dbReference type="PATRIC" id="fig|1618642.3.peg.425"/>
<evidence type="ECO:0000313" key="4">
    <source>
        <dbReference type="Proteomes" id="UP000034137"/>
    </source>
</evidence>
<feature type="domain" description="GIY-YIG" evidence="2">
    <location>
        <begin position="4"/>
        <end position="81"/>
    </location>
</feature>
<name>A0A0G0PYG8_9BACT</name>
<comment type="caution">
    <text evidence="3">The sequence shown here is derived from an EMBL/GenBank/DDBJ whole genome shotgun (WGS) entry which is preliminary data.</text>
</comment>
<accession>A0A0G0PYG8</accession>
<dbReference type="SUPFAM" id="SSF82771">
    <property type="entry name" value="GIY-YIG endonuclease"/>
    <property type="match status" value="1"/>
</dbReference>
<dbReference type="InterPro" id="IPR035901">
    <property type="entry name" value="GIY-YIG_endonuc_sf"/>
</dbReference>
<dbReference type="AlphaFoldDB" id="A0A0G0PYG8"/>
<dbReference type="CDD" id="cd10448">
    <property type="entry name" value="GIY-YIG_unchar_3"/>
    <property type="match status" value="1"/>
</dbReference>
<evidence type="ECO:0000256" key="1">
    <source>
        <dbReference type="ARBA" id="ARBA00007435"/>
    </source>
</evidence>
<dbReference type="PANTHER" id="PTHR34477:SF5">
    <property type="entry name" value="BSL5627 PROTEIN"/>
    <property type="match status" value="1"/>
</dbReference>
<dbReference type="Proteomes" id="UP000034137">
    <property type="component" value="Unassembled WGS sequence"/>
</dbReference>
<evidence type="ECO:0000259" key="2">
    <source>
        <dbReference type="PROSITE" id="PS50164"/>
    </source>
</evidence>
<dbReference type="EMBL" id="LBXO01000018">
    <property type="protein sequence ID" value="KKR32948.1"/>
    <property type="molecule type" value="Genomic_DNA"/>
</dbReference>
<proteinExistence type="inferred from homology"/>
<protein>
    <submittedName>
        <fullName evidence="3">Excinuclease ABC subunit C</fullName>
    </submittedName>
</protein>
<gene>
    <name evidence="3" type="ORF">UT64_C0018G0011</name>
</gene>
<evidence type="ECO:0000313" key="3">
    <source>
        <dbReference type="EMBL" id="KKR32948.1"/>
    </source>
</evidence>
<reference evidence="3 4" key="1">
    <citation type="journal article" date="2015" name="Nature">
        <title>rRNA introns, odd ribosomes, and small enigmatic genomes across a large radiation of phyla.</title>
        <authorList>
            <person name="Brown C.T."/>
            <person name="Hug L.A."/>
            <person name="Thomas B.C."/>
            <person name="Sharon I."/>
            <person name="Castelle C.J."/>
            <person name="Singh A."/>
            <person name="Wilkins M.J."/>
            <person name="Williams K.H."/>
            <person name="Banfield J.F."/>
        </authorList>
    </citation>
    <scope>NUCLEOTIDE SEQUENCE [LARGE SCALE GENOMIC DNA]</scope>
</reference>
<sequence>MEGKSYYVYILTNRPQGALYIGMTNNLVRRMNEHRNGEIEGFTRGHDVKQLVFYETYGEVSMALYREKQLKNWHRQWKINLIEQFNKNWDDLFGLINQ</sequence>
<dbReference type="PROSITE" id="PS50164">
    <property type="entry name" value="GIY_YIG"/>
    <property type="match status" value="1"/>
</dbReference>
<dbReference type="InterPro" id="IPR050190">
    <property type="entry name" value="UPF0213_domain"/>
</dbReference>
<organism evidence="3 4">
    <name type="scientific">Candidatus Falkowbacteria bacterium GW2011_GWF2_39_8</name>
    <dbReference type="NCBI Taxonomy" id="1618642"/>
    <lineage>
        <taxon>Bacteria</taxon>
        <taxon>Candidatus Falkowiibacteriota</taxon>
    </lineage>
</organism>
<comment type="similarity">
    <text evidence="1">Belongs to the UPF0213 family.</text>
</comment>